<reference evidence="1 2" key="1">
    <citation type="submission" date="2019-09" db="EMBL/GenBank/DDBJ databases">
        <title>Goodfellowia gen. nov., a new genus of the Pseudonocardineae related to Actinoalloteichus, containing Goodfellowia coeruleoviolacea gen. nov., comb. nov. gen. nov., comb. nov.</title>
        <authorList>
            <person name="Labeda D."/>
        </authorList>
    </citation>
    <scope>NUCLEOTIDE SEQUENCE [LARGE SCALE GENOMIC DNA]</scope>
    <source>
        <strain evidence="1 2">AN110305</strain>
    </source>
</reference>
<keyword evidence="2" id="KW-1185">Reference proteome</keyword>
<evidence type="ECO:0000313" key="1">
    <source>
        <dbReference type="EMBL" id="KAA2258537.1"/>
    </source>
</evidence>
<organism evidence="1 2">
    <name type="scientific">Solihabitans fulvus</name>
    <dbReference type="NCBI Taxonomy" id="1892852"/>
    <lineage>
        <taxon>Bacteria</taxon>
        <taxon>Bacillati</taxon>
        <taxon>Actinomycetota</taxon>
        <taxon>Actinomycetes</taxon>
        <taxon>Pseudonocardiales</taxon>
        <taxon>Pseudonocardiaceae</taxon>
        <taxon>Solihabitans</taxon>
    </lineage>
</organism>
<dbReference type="AlphaFoldDB" id="A0A5B2X5C6"/>
<proteinExistence type="predicted"/>
<reference evidence="1 2" key="2">
    <citation type="submission" date="2019-09" db="EMBL/GenBank/DDBJ databases">
        <authorList>
            <person name="Jin C."/>
        </authorList>
    </citation>
    <scope>NUCLEOTIDE SEQUENCE [LARGE SCALE GENOMIC DNA]</scope>
    <source>
        <strain evidence="1 2">AN110305</strain>
    </source>
</reference>
<sequence>MLTFAQVPFVHGGDVFETISTQAYAPLPFLCWLPNLVVAEFMIRRHGLPALRIALDHSGQSGALSR</sequence>
<dbReference type="EMBL" id="VUOB01000041">
    <property type="protein sequence ID" value="KAA2258537.1"/>
    <property type="molecule type" value="Genomic_DNA"/>
</dbReference>
<accession>A0A5B2X5C6</accession>
<dbReference type="OrthoDB" id="4698148at2"/>
<dbReference type="Proteomes" id="UP000323454">
    <property type="component" value="Unassembled WGS sequence"/>
</dbReference>
<gene>
    <name evidence="1" type="ORF">F0L68_22005</name>
</gene>
<evidence type="ECO:0000313" key="2">
    <source>
        <dbReference type="Proteomes" id="UP000323454"/>
    </source>
</evidence>
<name>A0A5B2X5C6_9PSEU</name>
<comment type="caution">
    <text evidence="1">The sequence shown here is derived from an EMBL/GenBank/DDBJ whole genome shotgun (WGS) entry which is preliminary data.</text>
</comment>
<protein>
    <submittedName>
        <fullName evidence="1">Uncharacterized protein</fullName>
    </submittedName>
</protein>